<sequence>MGKLLDKFIPTFLQNFVPSDAAFAGFGSNNSNNNINSNRINNNNNNIIPLQPTAAGTNANGIFGGTLATHTNTNPITNTNRPSTNPNSLNQFINVRNDHEGCTIAVPNIVPQC</sequence>
<keyword evidence="2" id="KW-1185">Reference proteome</keyword>
<name>A0AAV2I4G7_LYMST</name>
<protein>
    <submittedName>
        <fullName evidence="1">Uncharacterized protein</fullName>
    </submittedName>
</protein>
<dbReference type="AlphaFoldDB" id="A0AAV2I4G7"/>
<dbReference type="EMBL" id="CAXITT010000412">
    <property type="protein sequence ID" value="CAL1541066.1"/>
    <property type="molecule type" value="Genomic_DNA"/>
</dbReference>
<organism evidence="1 2">
    <name type="scientific">Lymnaea stagnalis</name>
    <name type="common">Great pond snail</name>
    <name type="synonym">Helix stagnalis</name>
    <dbReference type="NCBI Taxonomy" id="6523"/>
    <lineage>
        <taxon>Eukaryota</taxon>
        <taxon>Metazoa</taxon>
        <taxon>Spiralia</taxon>
        <taxon>Lophotrochozoa</taxon>
        <taxon>Mollusca</taxon>
        <taxon>Gastropoda</taxon>
        <taxon>Heterobranchia</taxon>
        <taxon>Euthyneura</taxon>
        <taxon>Panpulmonata</taxon>
        <taxon>Hygrophila</taxon>
        <taxon>Lymnaeoidea</taxon>
        <taxon>Lymnaeidae</taxon>
        <taxon>Lymnaea</taxon>
    </lineage>
</organism>
<proteinExistence type="predicted"/>
<accession>A0AAV2I4G7</accession>
<evidence type="ECO:0000313" key="2">
    <source>
        <dbReference type="Proteomes" id="UP001497497"/>
    </source>
</evidence>
<gene>
    <name evidence="1" type="ORF">GSLYS_00014708001</name>
</gene>
<comment type="caution">
    <text evidence="1">The sequence shown here is derived from an EMBL/GenBank/DDBJ whole genome shotgun (WGS) entry which is preliminary data.</text>
</comment>
<dbReference type="Proteomes" id="UP001497497">
    <property type="component" value="Unassembled WGS sequence"/>
</dbReference>
<evidence type="ECO:0000313" key="1">
    <source>
        <dbReference type="EMBL" id="CAL1541066.1"/>
    </source>
</evidence>
<reference evidence="1 2" key="1">
    <citation type="submission" date="2024-04" db="EMBL/GenBank/DDBJ databases">
        <authorList>
            <consortium name="Genoscope - CEA"/>
            <person name="William W."/>
        </authorList>
    </citation>
    <scope>NUCLEOTIDE SEQUENCE [LARGE SCALE GENOMIC DNA]</scope>
</reference>